<gene>
    <name evidence="1" type="ORF">BALG_00766</name>
</gene>
<keyword evidence="1" id="KW-0418">Kinase</keyword>
<name>A0A0E1XBI8_9HYPH</name>
<dbReference type="EMBL" id="EQ999546">
    <property type="protein sequence ID" value="EEZ30647.1"/>
    <property type="molecule type" value="Genomic_DNA"/>
</dbReference>
<evidence type="ECO:0000313" key="1">
    <source>
        <dbReference type="EMBL" id="EEZ30647.1"/>
    </source>
</evidence>
<accession>A0A0E1XBI8</accession>
<dbReference type="AlphaFoldDB" id="A0A0E1XBI8"/>
<sequence>MAVYTDINEIELGAFLRHYDIGTLTSYKGIAEGVENS</sequence>
<dbReference type="GO" id="GO:0016301">
    <property type="term" value="F:kinase activity"/>
    <property type="evidence" value="ECO:0007669"/>
    <property type="project" value="UniProtKB-KW"/>
</dbReference>
<organism evidence="1">
    <name type="scientific">Brucella pinnipedialis M292/94/1</name>
    <dbReference type="NCBI Taxonomy" id="520462"/>
    <lineage>
        <taxon>Bacteria</taxon>
        <taxon>Pseudomonadati</taxon>
        <taxon>Pseudomonadota</taxon>
        <taxon>Alphaproteobacteria</taxon>
        <taxon>Hyphomicrobiales</taxon>
        <taxon>Brucellaceae</taxon>
        <taxon>Brucella/Ochrobactrum group</taxon>
        <taxon>Brucella</taxon>
    </lineage>
</organism>
<protein>
    <submittedName>
        <fullName evidence="1">Homoserine kinase</fullName>
    </submittedName>
</protein>
<dbReference type="Gene3D" id="3.30.200.20">
    <property type="entry name" value="Phosphorylase Kinase, domain 1"/>
    <property type="match status" value="1"/>
</dbReference>
<proteinExistence type="predicted"/>
<keyword evidence="1" id="KW-0808">Transferase</keyword>
<dbReference type="HOGENOM" id="CLU_3352327_0_0_5"/>
<feature type="non-terminal residue" evidence="1">
    <location>
        <position position="37"/>
    </location>
</feature>
<reference evidence="1" key="1">
    <citation type="submission" date="2009-01" db="EMBL/GenBank/DDBJ databases">
        <title>The Genome Sequence of Brucella pinnipedialis M292/94/1.</title>
        <authorList>
            <consortium name="The Broad Institute Genome Sequencing Platform"/>
            <person name="Ward D."/>
            <person name="Young S.K."/>
            <person name="Kodira C.D."/>
            <person name="Zeng Q."/>
            <person name="Koehrsen M."/>
            <person name="Alvarado L."/>
            <person name="Berlin A."/>
            <person name="Borenstein D."/>
            <person name="Chen Z."/>
            <person name="Engels R."/>
            <person name="Freedman E."/>
            <person name="Gellesch M."/>
            <person name="Goldberg J."/>
            <person name="Griggs A."/>
            <person name="Gujja S."/>
            <person name="Heiman D."/>
            <person name="Hepburn T."/>
            <person name="Howarth C."/>
            <person name="Jen D."/>
            <person name="Larson L."/>
            <person name="Lewis B."/>
            <person name="Mehta T."/>
            <person name="Park D."/>
            <person name="Pearson M."/>
            <person name="Roberts A."/>
            <person name="Saif S."/>
            <person name="Shea T."/>
            <person name="Shenoy N."/>
            <person name="Sisk P."/>
            <person name="Stolte C."/>
            <person name="Sykes S."/>
            <person name="Walk T."/>
            <person name="White J."/>
            <person name="Yandava C."/>
            <person name="Whatmore A.M."/>
            <person name="Perrett L.L."/>
            <person name="O'Callaghan D."/>
            <person name="Nusbaum C."/>
            <person name="Galagan J."/>
            <person name="Birren B."/>
        </authorList>
    </citation>
    <scope>NUCLEOTIDE SEQUENCE [LARGE SCALE GENOMIC DNA]</scope>
    <source>
        <strain evidence="1">M292/94/1</strain>
    </source>
</reference>
<dbReference type="Proteomes" id="UP000004659">
    <property type="component" value="Unassembled WGS sequence"/>
</dbReference>